<keyword evidence="1 3" id="KW-0238">DNA-binding</keyword>
<dbReference type="PROSITE" id="PS51898">
    <property type="entry name" value="TYR_RECOMBINASE"/>
    <property type="match status" value="1"/>
</dbReference>
<evidence type="ECO:0000259" key="5">
    <source>
        <dbReference type="PROSITE" id="PS51900"/>
    </source>
</evidence>
<dbReference type="GO" id="GO:0006310">
    <property type="term" value="P:DNA recombination"/>
    <property type="evidence" value="ECO:0007669"/>
    <property type="project" value="UniProtKB-KW"/>
</dbReference>
<dbReference type="PROSITE" id="PS51900">
    <property type="entry name" value="CB"/>
    <property type="match status" value="1"/>
</dbReference>
<evidence type="ECO:0000313" key="7">
    <source>
        <dbReference type="Proteomes" id="UP000183028"/>
    </source>
</evidence>
<sequence length="300" mass="35362">MANLRKSELEEYVDAFVDDEIMDEKAERTYTKYKRVCQRFIDFFSEEEITKRDLIAYKHMLIEKYSIKTINNYLIIVNKFIKYVELSVSEPGFKREKIRKYISSNTLKLEKEQEKRSVDNVLEPNEFKRMERMAKKKNMMRIYYVMKIIAYTGIRIGELKYFTVENLSDRSGVITVRNKGKTREIPVRGDLKRELLRYAKENEVESGPIFKGTGEGGSIDDDVIRRELKKVAGYCRGIDMEKVHPHSLRHMFGQKWVEENGQASLSELASIMGHSNVNTTAIYTQTTKQEKKRKLEKIKY</sequence>
<dbReference type="CDD" id="cd00397">
    <property type="entry name" value="DNA_BRE_C"/>
    <property type="match status" value="1"/>
</dbReference>
<dbReference type="Gene3D" id="1.10.150.130">
    <property type="match status" value="1"/>
</dbReference>
<feature type="domain" description="Core-binding (CB)" evidence="5">
    <location>
        <begin position="7"/>
        <end position="85"/>
    </location>
</feature>
<dbReference type="SUPFAM" id="SSF56349">
    <property type="entry name" value="DNA breaking-rejoining enzymes"/>
    <property type="match status" value="1"/>
</dbReference>
<dbReference type="InterPro" id="IPR010998">
    <property type="entry name" value="Integrase_recombinase_N"/>
</dbReference>
<name>A0A1H6UWD7_9FIRM</name>
<dbReference type="GO" id="GO:0015074">
    <property type="term" value="P:DNA integration"/>
    <property type="evidence" value="ECO:0007669"/>
    <property type="project" value="InterPro"/>
</dbReference>
<feature type="domain" description="Tyr recombinase" evidence="4">
    <location>
        <begin position="104"/>
        <end position="296"/>
    </location>
</feature>
<keyword evidence="7" id="KW-1185">Reference proteome</keyword>
<dbReference type="Pfam" id="PF00589">
    <property type="entry name" value="Phage_integrase"/>
    <property type="match status" value="1"/>
</dbReference>
<gene>
    <name evidence="6" type="ORF">SAMN04487834_10403</name>
</gene>
<dbReference type="AlphaFoldDB" id="A0A1H6UWD7"/>
<dbReference type="InterPro" id="IPR011010">
    <property type="entry name" value="DNA_brk_join_enz"/>
</dbReference>
<accession>A0A1H6UWD7</accession>
<dbReference type="PANTHER" id="PTHR30349">
    <property type="entry name" value="PHAGE INTEGRASE-RELATED"/>
    <property type="match status" value="1"/>
</dbReference>
<evidence type="ECO:0000256" key="1">
    <source>
        <dbReference type="ARBA" id="ARBA00023125"/>
    </source>
</evidence>
<proteinExistence type="predicted"/>
<organism evidence="6 7">
    <name type="scientific">Sharpea azabuensis</name>
    <dbReference type="NCBI Taxonomy" id="322505"/>
    <lineage>
        <taxon>Bacteria</taxon>
        <taxon>Bacillati</taxon>
        <taxon>Bacillota</taxon>
        <taxon>Erysipelotrichia</taxon>
        <taxon>Erysipelotrichales</taxon>
        <taxon>Coprobacillaceae</taxon>
        <taxon>Sharpea</taxon>
    </lineage>
</organism>
<dbReference type="InterPro" id="IPR050090">
    <property type="entry name" value="Tyrosine_recombinase_XerCD"/>
</dbReference>
<reference evidence="7" key="1">
    <citation type="submission" date="2016-10" db="EMBL/GenBank/DDBJ databases">
        <authorList>
            <person name="Varghese N."/>
            <person name="Submissions S."/>
        </authorList>
    </citation>
    <scope>NUCLEOTIDE SEQUENCE [LARGE SCALE GENOMIC DNA]</scope>
    <source>
        <strain evidence="7">DSM 20406</strain>
    </source>
</reference>
<dbReference type="InterPro" id="IPR044068">
    <property type="entry name" value="CB"/>
</dbReference>
<dbReference type="InterPro" id="IPR002104">
    <property type="entry name" value="Integrase_catalytic"/>
</dbReference>
<dbReference type="Proteomes" id="UP000183028">
    <property type="component" value="Unassembled WGS sequence"/>
</dbReference>
<dbReference type="Gene3D" id="1.10.443.10">
    <property type="entry name" value="Intergrase catalytic core"/>
    <property type="match status" value="1"/>
</dbReference>
<dbReference type="EMBL" id="FNYK01000040">
    <property type="protein sequence ID" value="SEI96679.1"/>
    <property type="molecule type" value="Genomic_DNA"/>
</dbReference>
<keyword evidence="2" id="KW-0233">DNA recombination</keyword>
<evidence type="ECO:0000259" key="4">
    <source>
        <dbReference type="PROSITE" id="PS51898"/>
    </source>
</evidence>
<dbReference type="GO" id="GO:0003677">
    <property type="term" value="F:DNA binding"/>
    <property type="evidence" value="ECO:0007669"/>
    <property type="project" value="UniProtKB-UniRule"/>
</dbReference>
<evidence type="ECO:0000256" key="3">
    <source>
        <dbReference type="PROSITE-ProRule" id="PRU01248"/>
    </source>
</evidence>
<dbReference type="RefSeq" id="WP_074732347.1">
    <property type="nucleotide sequence ID" value="NZ_FNYK01000040.1"/>
</dbReference>
<protein>
    <submittedName>
        <fullName evidence="6">Site-specific recombinase XerD</fullName>
    </submittedName>
</protein>
<dbReference type="PANTHER" id="PTHR30349:SF89">
    <property type="entry name" value="INTEGRASE_RECOMBINASE"/>
    <property type="match status" value="1"/>
</dbReference>
<evidence type="ECO:0000313" key="6">
    <source>
        <dbReference type="EMBL" id="SEI96679.1"/>
    </source>
</evidence>
<dbReference type="InterPro" id="IPR013762">
    <property type="entry name" value="Integrase-like_cat_sf"/>
</dbReference>
<evidence type="ECO:0000256" key="2">
    <source>
        <dbReference type="ARBA" id="ARBA00023172"/>
    </source>
</evidence>